<evidence type="ECO:0000256" key="2">
    <source>
        <dbReference type="ARBA" id="ARBA00008661"/>
    </source>
</evidence>
<comment type="similarity">
    <text evidence="2">Belongs to the glycosyltransferase 31 family.</text>
</comment>
<reference evidence="11" key="2">
    <citation type="submission" date="2025-08" db="UniProtKB">
        <authorList>
            <consortium name="Ensembl"/>
        </authorList>
    </citation>
    <scope>IDENTIFICATION</scope>
</reference>
<evidence type="ECO:0000313" key="12">
    <source>
        <dbReference type="Proteomes" id="UP000007303"/>
    </source>
</evidence>
<dbReference type="InParanoid" id="H3DN95"/>
<name>H3DN95_TETNG</name>
<proteinExistence type="inferred from homology"/>
<keyword evidence="5" id="KW-0812">Transmembrane</keyword>
<evidence type="ECO:0000256" key="3">
    <source>
        <dbReference type="ARBA" id="ARBA00022676"/>
    </source>
</evidence>
<keyword evidence="12" id="KW-1185">Reference proteome</keyword>
<evidence type="ECO:0000256" key="4">
    <source>
        <dbReference type="ARBA" id="ARBA00022679"/>
    </source>
</evidence>
<evidence type="ECO:0000256" key="6">
    <source>
        <dbReference type="ARBA" id="ARBA00022968"/>
    </source>
</evidence>
<dbReference type="OMA" id="GSHFVDT"/>
<evidence type="ECO:0000256" key="7">
    <source>
        <dbReference type="ARBA" id="ARBA00022989"/>
    </source>
</evidence>
<keyword evidence="3" id="KW-0328">Glycosyltransferase</keyword>
<dbReference type="PANTHER" id="PTHR10811">
    <property type="entry name" value="FRINGE-RELATED"/>
    <property type="match status" value="1"/>
</dbReference>
<reference evidence="12" key="1">
    <citation type="journal article" date="2004" name="Nature">
        <title>Genome duplication in the teleost fish Tetraodon nigroviridis reveals the early vertebrate proto-karyotype.</title>
        <authorList>
            <person name="Jaillon O."/>
            <person name="Aury J.-M."/>
            <person name="Brunet F."/>
            <person name="Petit J.-L."/>
            <person name="Stange-Thomann N."/>
            <person name="Mauceli E."/>
            <person name="Bouneau L."/>
            <person name="Fischer C."/>
            <person name="Ozouf-Costaz C."/>
            <person name="Bernot A."/>
            <person name="Nicaud S."/>
            <person name="Jaffe D."/>
            <person name="Fisher S."/>
            <person name="Lutfalla G."/>
            <person name="Dossat C."/>
            <person name="Segurens B."/>
            <person name="Dasilva C."/>
            <person name="Salanoubat M."/>
            <person name="Levy M."/>
            <person name="Boudet N."/>
            <person name="Castellano S."/>
            <person name="Anthouard V."/>
            <person name="Jubin C."/>
            <person name="Castelli V."/>
            <person name="Katinka M."/>
            <person name="Vacherie B."/>
            <person name="Biemont C."/>
            <person name="Skalli Z."/>
            <person name="Cattolico L."/>
            <person name="Poulain J."/>
            <person name="De Berardinis V."/>
            <person name="Cruaud C."/>
            <person name="Duprat S."/>
            <person name="Brottier P."/>
            <person name="Coutanceau J.-P."/>
            <person name="Gouzy J."/>
            <person name="Parra G."/>
            <person name="Lardier G."/>
            <person name="Chapple C."/>
            <person name="McKernan K.J."/>
            <person name="McEwan P."/>
            <person name="Bosak S."/>
            <person name="Kellis M."/>
            <person name="Volff J.-N."/>
            <person name="Guigo R."/>
            <person name="Zody M.C."/>
            <person name="Mesirov J."/>
            <person name="Lindblad-Toh K."/>
            <person name="Birren B."/>
            <person name="Nusbaum C."/>
            <person name="Kahn D."/>
            <person name="Robinson-Rechavi M."/>
            <person name="Laudet V."/>
            <person name="Schachter V."/>
            <person name="Quetier F."/>
            <person name="Saurin W."/>
            <person name="Scarpelli C."/>
            <person name="Wincker P."/>
            <person name="Lander E.S."/>
            <person name="Weissenbach J."/>
            <person name="Roest Crollius H."/>
        </authorList>
    </citation>
    <scope>NUCLEOTIDE SEQUENCE [LARGE SCALE GENOMIC DNA]</scope>
</reference>
<keyword evidence="8" id="KW-0472">Membrane</keyword>
<evidence type="ECO:0000256" key="1">
    <source>
        <dbReference type="ARBA" id="ARBA00004606"/>
    </source>
</evidence>
<dbReference type="HOGENOM" id="CLU_056611_0_1_1"/>
<organism evidence="11 12">
    <name type="scientific">Tetraodon nigroviridis</name>
    <name type="common">Spotted green pufferfish</name>
    <name type="synonym">Chelonodon nigroviridis</name>
    <dbReference type="NCBI Taxonomy" id="99883"/>
    <lineage>
        <taxon>Eukaryota</taxon>
        <taxon>Metazoa</taxon>
        <taxon>Chordata</taxon>
        <taxon>Craniata</taxon>
        <taxon>Vertebrata</taxon>
        <taxon>Euteleostomi</taxon>
        <taxon>Actinopterygii</taxon>
        <taxon>Neopterygii</taxon>
        <taxon>Teleostei</taxon>
        <taxon>Neoteleostei</taxon>
        <taxon>Acanthomorphata</taxon>
        <taxon>Eupercaria</taxon>
        <taxon>Tetraodontiformes</taxon>
        <taxon>Tetradontoidea</taxon>
        <taxon>Tetraodontidae</taxon>
        <taxon>Tetraodon</taxon>
    </lineage>
</organism>
<reference evidence="11" key="3">
    <citation type="submission" date="2025-09" db="UniProtKB">
        <authorList>
            <consortium name="Ensembl"/>
        </authorList>
    </citation>
    <scope>IDENTIFICATION</scope>
</reference>
<evidence type="ECO:0000256" key="5">
    <source>
        <dbReference type="ARBA" id="ARBA00022692"/>
    </source>
</evidence>
<dbReference type="STRING" id="99883.ENSTNIP00000021994"/>
<accession>H3DN95</accession>
<dbReference type="FunCoup" id="H3DN95">
    <property type="interactions" value="31"/>
</dbReference>
<dbReference type="Pfam" id="PF02434">
    <property type="entry name" value="Fringe"/>
    <property type="match status" value="1"/>
</dbReference>
<keyword evidence="7" id="KW-1133">Transmembrane helix</keyword>
<comment type="subcellular location">
    <subcellularLocation>
        <location evidence="9">Endomembrane system</location>
        <topology evidence="9">Single-pass membrane protein</topology>
    </subcellularLocation>
    <subcellularLocation>
        <location evidence="1">Membrane</location>
        <topology evidence="1">Single-pass type II membrane protein</topology>
    </subcellularLocation>
</comment>
<evidence type="ECO:0000313" key="11">
    <source>
        <dbReference type="Ensembl" id="ENSTNIP00000021994.1"/>
    </source>
</evidence>
<evidence type="ECO:0000256" key="8">
    <source>
        <dbReference type="ARBA" id="ARBA00023136"/>
    </source>
</evidence>
<keyword evidence="4" id="KW-0808">Transferase</keyword>
<sequence length="268" mass="30115">SSSRLELQQVFIAVKTTGRFHGTRLALLLRTWISRTRAQTFIFTDMEDENLRAEGVNVVVTGCHSDHSQQALSCKMSAEYDAFMASGKRWFCHVDDDNYLNAEALLALLSGFPQDGDVYVGKPSLDRPIRAHELTEGNTTREVHFWFATGGAGFLSRRLAEKMAPWASGSRFEQTSARIRLPDDCTVGFIVEERLGVSMVHSSLFHSHLENLLLISHSSVPQQVTLSYGMFENKLNSIEFKGSFSKEDDPSRFKSVHCALYPLTSWCP</sequence>
<dbReference type="GO" id="GO:0016020">
    <property type="term" value="C:membrane"/>
    <property type="evidence" value="ECO:0007669"/>
    <property type="project" value="UniProtKB-SubCell"/>
</dbReference>
<dbReference type="Ensembl" id="ENSTNIT00000022230.1">
    <property type="protein sequence ID" value="ENSTNIP00000021994.1"/>
    <property type="gene ID" value="ENSTNIG00000018811.1"/>
</dbReference>
<dbReference type="GO" id="GO:0012505">
    <property type="term" value="C:endomembrane system"/>
    <property type="evidence" value="ECO:0007669"/>
    <property type="project" value="UniProtKB-SubCell"/>
</dbReference>
<evidence type="ECO:0000256" key="9">
    <source>
        <dbReference type="ARBA" id="ARBA00037847"/>
    </source>
</evidence>
<keyword evidence="6" id="KW-0735">Signal-anchor</keyword>
<evidence type="ECO:0000259" key="10">
    <source>
        <dbReference type="Pfam" id="PF02434"/>
    </source>
</evidence>
<dbReference type="AlphaFoldDB" id="H3DN95"/>
<dbReference type="GO" id="GO:0016757">
    <property type="term" value="F:glycosyltransferase activity"/>
    <property type="evidence" value="ECO:0007669"/>
    <property type="project" value="UniProtKB-KW"/>
</dbReference>
<protein>
    <submittedName>
        <fullName evidence="11">MFNG O-fucosylpeptide 3-beta-N-acetylglucosaminyltransferase</fullName>
    </submittedName>
</protein>
<dbReference type="Proteomes" id="UP000007303">
    <property type="component" value="Unassembled WGS sequence"/>
</dbReference>
<dbReference type="InterPro" id="IPR003378">
    <property type="entry name" value="Fringe-like_glycosylTrfase"/>
</dbReference>
<dbReference type="Gene3D" id="3.90.550.50">
    <property type="match status" value="1"/>
</dbReference>
<feature type="domain" description="Fringe-like glycosyltransferase" evidence="10">
    <location>
        <begin position="4"/>
        <end position="252"/>
    </location>
</feature>
<dbReference type="GeneTree" id="ENSGT00940000159564"/>